<keyword evidence="6" id="KW-1185">Reference proteome</keyword>
<keyword evidence="3" id="KW-0472">Membrane</keyword>
<dbReference type="Proteomes" id="UP001320898">
    <property type="component" value="Unassembled WGS sequence"/>
</dbReference>
<dbReference type="InterPro" id="IPR002641">
    <property type="entry name" value="PNPLA_dom"/>
</dbReference>
<dbReference type="InterPro" id="IPR016035">
    <property type="entry name" value="Acyl_Trfase/lysoPLipase"/>
</dbReference>
<dbReference type="GO" id="GO:0016787">
    <property type="term" value="F:hydrolase activity"/>
    <property type="evidence" value="ECO:0007669"/>
    <property type="project" value="UniProtKB-UniRule"/>
</dbReference>
<dbReference type="PROSITE" id="PS51635">
    <property type="entry name" value="PNPLA"/>
    <property type="match status" value="1"/>
</dbReference>
<dbReference type="Gene3D" id="3.40.1090.10">
    <property type="entry name" value="Cytosolic phospholipase A2 catalytic domain"/>
    <property type="match status" value="1"/>
</dbReference>
<proteinExistence type="predicted"/>
<evidence type="ECO:0000256" key="1">
    <source>
        <dbReference type="ARBA" id="ARBA00023098"/>
    </source>
</evidence>
<protein>
    <submittedName>
        <fullName evidence="5">Patatin-like protein</fullName>
    </submittedName>
</protein>
<keyword evidence="2" id="KW-0378">Hydrolase</keyword>
<feature type="active site" description="Nucleophile" evidence="2">
    <location>
        <position position="93"/>
    </location>
</feature>
<accession>A0AAW5QU26</accession>
<dbReference type="InterPro" id="IPR019894">
    <property type="entry name" value="Patatin-related_protein"/>
</dbReference>
<evidence type="ECO:0000256" key="3">
    <source>
        <dbReference type="SAM" id="Phobius"/>
    </source>
</evidence>
<comment type="caution">
    <text evidence="2">Lacks conserved residue(s) required for the propagation of feature annotation.</text>
</comment>
<sequence>MREKELRLALVLYGGVSLAVYMFGVCREIKKLVRASKLFHAIQPEQRETAGIGPAEAGPGRETDTERVYFELLRQLARHTELRVVVDVIAGASAGGINGIFLSRALAHDLPLHPLRDMWLENADVTRLIEEEALAGPFSKRFMTPVVSRILRYDPVLAENEETRTKLDRFVRSRWFQPPFSGPRFTGWMFDAAEAMGAAMGEAVGEGTPRHSLLPDDHALDLFVSITDYNGHPRQVPLDDPPVAIELDHQFDMRFRYRRRASGLIESEFDRAAIPGLIFAARATSSFPGAFAPATIEETEAVLHRRGMDWPDRDAFMRAKLAEVARDGRDPRTIPFVDGAVVTNKPFAAALSALSGRPANREVVRRIVFVDPNPDIEFSDNEVLPGFFRAIFASMAEIPRNEPIHHELERVAELNDRIAVVSEVVDAARPRIRLLVQSMLDEDRDDAPSAGIFAAWRDVANRGAAVEAGFAFESYLHLKILTVARRLRAFIETAEGRDLAGLGHRIARPLLIEARDPDGRVSAEAIAFLRAFDADFRVRRLRFVIRHLNELYYSSRSEAEADPVDPAKLDELKTEFYDLLDGIKERMSEPPADPDALGAALRLADPDSSAADRFAAIERLGRDLGLQQVDDRLDEIFSLMVLNYLPGWARTELMVAYIGFPFFDVLTLPMTQWEDLDELDIIRVFRISPADARTIRKGPAMAKLKGLRLRRFAAFFNRAWRENDYLWGRLVSADRLVTVVLAAAGDAAAGIDALAAKKALFRAILEAERPHLKADEGLIAGLVEEVERIEAEPFGDPSAPTF</sequence>
<dbReference type="InterPro" id="IPR024282">
    <property type="entry name" value="DUF3376"/>
</dbReference>
<keyword evidence="3" id="KW-0812">Transmembrane</keyword>
<comment type="caution">
    <text evidence="5">The sequence shown here is derived from an EMBL/GenBank/DDBJ whole genome shotgun (WGS) entry which is preliminary data.</text>
</comment>
<feature type="active site" description="Proton acceptor" evidence="2">
    <location>
        <position position="338"/>
    </location>
</feature>
<keyword evidence="3" id="KW-1133">Transmembrane helix</keyword>
<dbReference type="GO" id="GO:0016042">
    <property type="term" value="P:lipid catabolic process"/>
    <property type="evidence" value="ECO:0007669"/>
    <property type="project" value="UniProtKB-UniRule"/>
</dbReference>
<feature type="short sequence motif" description="GXSXG" evidence="2">
    <location>
        <begin position="91"/>
        <end position="95"/>
    </location>
</feature>
<name>A0AAW5QU26_9HYPH</name>
<evidence type="ECO:0000259" key="4">
    <source>
        <dbReference type="PROSITE" id="PS51635"/>
    </source>
</evidence>
<evidence type="ECO:0000256" key="2">
    <source>
        <dbReference type="PROSITE-ProRule" id="PRU01161"/>
    </source>
</evidence>
<dbReference type="EMBL" id="JALIDZ010000001">
    <property type="protein sequence ID" value="MCT8970510.1"/>
    <property type="molecule type" value="Genomic_DNA"/>
</dbReference>
<feature type="transmembrane region" description="Helical" evidence="3">
    <location>
        <begin position="7"/>
        <end position="24"/>
    </location>
</feature>
<organism evidence="5 6">
    <name type="scientific">Microbaculum marinisediminis</name>
    <dbReference type="NCBI Taxonomy" id="2931392"/>
    <lineage>
        <taxon>Bacteria</taxon>
        <taxon>Pseudomonadati</taxon>
        <taxon>Pseudomonadota</taxon>
        <taxon>Alphaproteobacteria</taxon>
        <taxon>Hyphomicrobiales</taxon>
        <taxon>Tepidamorphaceae</taxon>
        <taxon>Microbaculum</taxon>
    </lineage>
</organism>
<keyword evidence="1 2" id="KW-0443">Lipid metabolism</keyword>
<reference evidence="5 6" key="1">
    <citation type="submission" date="2022-04" db="EMBL/GenBank/DDBJ databases">
        <authorList>
            <person name="Ye Y.-Q."/>
            <person name="Du Z.-J."/>
        </authorList>
    </citation>
    <scope>NUCLEOTIDE SEQUENCE [LARGE SCALE GENOMIC DNA]</scope>
    <source>
        <strain evidence="5 6">A6E488</strain>
    </source>
</reference>
<gene>
    <name evidence="5" type="ORF">MUB46_01415</name>
</gene>
<dbReference type="Pfam" id="PF01734">
    <property type="entry name" value="Patatin"/>
    <property type="match status" value="1"/>
</dbReference>
<dbReference type="RefSeq" id="WP_261614077.1">
    <property type="nucleotide sequence ID" value="NZ_JALIDZ010000001.1"/>
</dbReference>
<dbReference type="AlphaFoldDB" id="A0AAW5QU26"/>
<feature type="domain" description="PNPLA" evidence="4">
    <location>
        <begin position="10"/>
        <end position="351"/>
    </location>
</feature>
<dbReference type="NCBIfam" id="TIGR03607">
    <property type="entry name" value="patatin-like protein"/>
    <property type="match status" value="1"/>
</dbReference>
<dbReference type="Pfam" id="PF11856">
    <property type="entry name" value="DUF3376"/>
    <property type="match status" value="1"/>
</dbReference>
<keyword evidence="2" id="KW-0442">Lipid degradation</keyword>
<feature type="short sequence motif" description="DGA/G" evidence="2">
    <location>
        <begin position="338"/>
        <end position="340"/>
    </location>
</feature>
<dbReference type="SUPFAM" id="SSF52151">
    <property type="entry name" value="FabD/lysophospholipase-like"/>
    <property type="match status" value="1"/>
</dbReference>
<evidence type="ECO:0000313" key="6">
    <source>
        <dbReference type="Proteomes" id="UP001320898"/>
    </source>
</evidence>
<evidence type="ECO:0000313" key="5">
    <source>
        <dbReference type="EMBL" id="MCT8970510.1"/>
    </source>
</evidence>